<dbReference type="Gene3D" id="3.40.50.2000">
    <property type="entry name" value="Glycogen Phosphorylase B"/>
    <property type="match status" value="1"/>
</dbReference>
<keyword evidence="2" id="KW-1185">Reference proteome</keyword>
<dbReference type="Gene3D" id="3.90.550.10">
    <property type="entry name" value="Spore Coat Polysaccharide Biosynthesis Protein SpsA, Chain A"/>
    <property type="match status" value="1"/>
</dbReference>
<dbReference type="CDD" id="cd02513">
    <property type="entry name" value="CMP-NeuAc_Synthase"/>
    <property type="match status" value="1"/>
</dbReference>
<dbReference type="SUPFAM" id="SSF53448">
    <property type="entry name" value="Nucleotide-diphospho-sugar transferases"/>
    <property type="match status" value="1"/>
</dbReference>
<dbReference type="PANTHER" id="PTHR21485">
    <property type="entry name" value="HAD SUPERFAMILY MEMBERS CMAS AND KDSC"/>
    <property type="match status" value="1"/>
</dbReference>
<dbReference type="Gene3D" id="3.40.50.11190">
    <property type="match status" value="1"/>
</dbReference>
<evidence type="ECO:0000313" key="2">
    <source>
        <dbReference type="Proteomes" id="UP001178354"/>
    </source>
</evidence>
<dbReference type="InterPro" id="IPR050793">
    <property type="entry name" value="CMP-NeuNAc_synthase"/>
</dbReference>
<dbReference type="Pfam" id="PF02348">
    <property type="entry name" value="CTP_transf_3"/>
    <property type="match status" value="1"/>
</dbReference>
<dbReference type="RefSeq" id="WP_305170641.1">
    <property type="nucleotide sequence ID" value="NZ_JAUUUU010000004.1"/>
</dbReference>
<evidence type="ECO:0008006" key="3">
    <source>
        <dbReference type="Google" id="ProtNLM"/>
    </source>
</evidence>
<proteinExistence type="predicted"/>
<comment type="caution">
    <text evidence="1">The sequence shown here is derived from an EMBL/GenBank/DDBJ whole genome shotgun (WGS) entry which is preliminary data.</text>
</comment>
<dbReference type="InterPro" id="IPR003329">
    <property type="entry name" value="Cytidylyl_trans"/>
</dbReference>
<dbReference type="AlphaFoldDB" id="A0AAW8B3N0"/>
<dbReference type="SUPFAM" id="SSF53756">
    <property type="entry name" value="UDP-Glycosyltransferase/glycogen phosphorylase"/>
    <property type="match status" value="1"/>
</dbReference>
<dbReference type="PANTHER" id="PTHR21485:SF3">
    <property type="entry name" value="N-ACYLNEURAMINATE CYTIDYLYLTRANSFERASE"/>
    <property type="match status" value="1"/>
</dbReference>
<accession>A0AAW8B3N0</accession>
<dbReference type="InterPro" id="IPR029044">
    <property type="entry name" value="Nucleotide-diphossugar_trans"/>
</dbReference>
<evidence type="ECO:0000313" key="1">
    <source>
        <dbReference type="EMBL" id="MDP1521027.1"/>
    </source>
</evidence>
<dbReference type="EMBL" id="JAUUUU010000004">
    <property type="protein sequence ID" value="MDP1521027.1"/>
    <property type="molecule type" value="Genomic_DNA"/>
</dbReference>
<reference evidence="1" key="1">
    <citation type="journal article" date="2010" name="Int. J. Syst. Evol. Microbiol.">
        <title>Porticoccus litoralis gen. nov., sp. nov., a gammaproteobacterium isolated from the Yellow Sea.</title>
        <authorList>
            <person name="Oh H.M."/>
            <person name="Kim H."/>
            <person name="Kim K.M."/>
            <person name="Min G.S."/>
            <person name="Cho J.C."/>
        </authorList>
    </citation>
    <scope>NUCLEOTIDE SEQUENCE</scope>
    <source>
        <strain evidence="1">DSM 25064</strain>
    </source>
</reference>
<gene>
    <name evidence="1" type="ORF">Q8A57_08610</name>
</gene>
<sequence length="544" mass="61471">MKPNILIIIPARGGSKGIPRKNLRALAGKPLIYYSIQTALGSKFQPDVYVSTDDGEIAAISEKIGAKIINRDASKSQDHTTLDPVIFDGYQQAREKEGKDYDLIVTLQPTSPLLKSTSLDMALERLIEEPTIDTIISARDDTHLTWKREKGRYVPNYTKRVNRQYMEPVFKETGGFLITRGSVISENNRIGPHVELYLLHGGEDIDIDTYEDWSLCEFYLKRKKILFVVSGYQQIGLGHVYNTLLVANDILNHQIEFLVDDQSQLAFDKIASKNYVVHMQVRENIVDDILQLTPDVVINDCLDTSESYMAALKQVGIRTINFEDLGPGARLADLVINAIYPEREVLPQHYFGQEYFILRDEFILTSLNQPAEHVRRVLLTFGGVDPNNYTCKVIEAIHPYCCERGIEIFVVAGFGYTQYETLETYKDIKVFCNSMTIAEHMNGADIIFTSAGRTTYEVASLQVPSIVLAQNERELTHFFASAEYGFLNLGLGTSVSRQEILQAFVGLVENYQSRQYMSGLMAKSDLASGRKRTLKLVNDILEQE</sequence>
<dbReference type="Proteomes" id="UP001178354">
    <property type="component" value="Unassembled WGS sequence"/>
</dbReference>
<organism evidence="1 2">
    <name type="scientific">Porticoccus litoralis</name>
    <dbReference type="NCBI Taxonomy" id="434086"/>
    <lineage>
        <taxon>Bacteria</taxon>
        <taxon>Pseudomonadati</taxon>
        <taxon>Pseudomonadota</taxon>
        <taxon>Gammaproteobacteria</taxon>
        <taxon>Cellvibrionales</taxon>
        <taxon>Porticoccaceae</taxon>
        <taxon>Porticoccus</taxon>
    </lineage>
</organism>
<protein>
    <recommendedName>
        <fullName evidence="3">Acylneuraminate cytidylyltransferase</fullName>
    </recommendedName>
</protein>
<name>A0AAW8B3N0_9GAMM</name>
<reference evidence="1" key="2">
    <citation type="submission" date="2023-08" db="EMBL/GenBank/DDBJ databases">
        <authorList>
            <person name="Luo J."/>
        </authorList>
    </citation>
    <scope>NUCLEOTIDE SEQUENCE</scope>
    <source>
        <strain evidence="1">DSM 25064</strain>
    </source>
</reference>
<dbReference type="GO" id="GO:0008781">
    <property type="term" value="F:N-acylneuraminate cytidylyltransferase activity"/>
    <property type="evidence" value="ECO:0007669"/>
    <property type="project" value="TreeGrafter"/>
</dbReference>